<sequence length="235" mass="26133">MKSCGDDRGEGQSEGLTCLRNLSRYCANRGSVWHVTHSGWAGSRVNSFKRSDKFPTFRLHLDLPRLLDANSCSLRHPHRHKPLSLDVNCRRTFQHHVRRGAARGKDFAHRTGGLWPVTIGIGIWIGCSRRPGINSLPFSASAAAGVFRVSCILCRRPLLDAFEAADKVDVPLDVFAGFEVGVCDIEDAVSQDLVDFFEGPLEVHVTVHRGLVLRRLWLLAASSHLSFLVARSEVR</sequence>
<reference evidence="1" key="2">
    <citation type="submission" date="2023-06" db="EMBL/GenBank/DDBJ databases">
        <authorList>
            <consortium name="Lawrence Berkeley National Laboratory"/>
            <person name="Haridas S."/>
            <person name="Hensen N."/>
            <person name="Bonometti L."/>
            <person name="Westerberg I."/>
            <person name="Brannstrom I.O."/>
            <person name="Guillou S."/>
            <person name="Cros-Aarteil S."/>
            <person name="Calhoun S."/>
            <person name="Kuo A."/>
            <person name="Mondo S."/>
            <person name="Pangilinan J."/>
            <person name="Riley R."/>
            <person name="Labutti K."/>
            <person name="Andreopoulos B."/>
            <person name="Lipzen A."/>
            <person name="Chen C."/>
            <person name="Yanf M."/>
            <person name="Daum C."/>
            <person name="Ng V."/>
            <person name="Clum A."/>
            <person name="Steindorff A."/>
            <person name="Ohm R."/>
            <person name="Martin F."/>
            <person name="Silar P."/>
            <person name="Natvig D."/>
            <person name="Lalanne C."/>
            <person name="Gautier V."/>
            <person name="Ament-Velasquez S.L."/>
            <person name="Kruys A."/>
            <person name="Hutchinson M.I."/>
            <person name="Powell A.J."/>
            <person name="Barry K."/>
            <person name="Miller A.N."/>
            <person name="Grigoriev I.V."/>
            <person name="Debuchy R."/>
            <person name="Gladieux P."/>
            <person name="Thoren M.H."/>
            <person name="Johannesson H."/>
        </authorList>
    </citation>
    <scope>NUCLEOTIDE SEQUENCE</scope>
    <source>
        <strain evidence="1">CBS 560.94</strain>
    </source>
</reference>
<dbReference type="Proteomes" id="UP001278500">
    <property type="component" value="Unassembled WGS sequence"/>
</dbReference>
<organism evidence="1 2">
    <name type="scientific">Neurospora tetraspora</name>
    <dbReference type="NCBI Taxonomy" id="94610"/>
    <lineage>
        <taxon>Eukaryota</taxon>
        <taxon>Fungi</taxon>
        <taxon>Dikarya</taxon>
        <taxon>Ascomycota</taxon>
        <taxon>Pezizomycotina</taxon>
        <taxon>Sordariomycetes</taxon>
        <taxon>Sordariomycetidae</taxon>
        <taxon>Sordariales</taxon>
        <taxon>Sordariaceae</taxon>
        <taxon>Neurospora</taxon>
    </lineage>
</organism>
<dbReference type="AlphaFoldDB" id="A0AAE0JMF3"/>
<proteinExistence type="predicted"/>
<evidence type="ECO:0000313" key="1">
    <source>
        <dbReference type="EMBL" id="KAK3352098.1"/>
    </source>
</evidence>
<dbReference type="EMBL" id="JAUEPP010000002">
    <property type="protein sequence ID" value="KAK3352098.1"/>
    <property type="molecule type" value="Genomic_DNA"/>
</dbReference>
<evidence type="ECO:0000313" key="2">
    <source>
        <dbReference type="Proteomes" id="UP001278500"/>
    </source>
</evidence>
<gene>
    <name evidence="1" type="ORF">B0H65DRAFT_459912</name>
</gene>
<reference evidence="1" key="1">
    <citation type="journal article" date="2023" name="Mol. Phylogenet. Evol.">
        <title>Genome-scale phylogeny and comparative genomics of the fungal order Sordariales.</title>
        <authorList>
            <person name="Hensen N."/>
            <person name="Bonometti L."/>
            <person name="Westerberg I."/>
            <person name="Brannstrom I.O."/>
            <person name="Guillou S."/>
            <person name="Cros-Aarteil S."/>
            <person name="Calhoun S."/>
            <person name="Haridas S."/>
            <person name="Kuo A."/>
            <person name="Mondo S."/>
            <person name="Pangilinan J."/>
            <person name="Riley R."/>
            <person name="LaButti K."/>
            <person name="Andreopoulos B."/>
            <person name="Lipzen A."/>
            <person name="Chen C."/>
            <person name="Yan M."/>
            <person name="Daum C."/>
            <person name="Ng V."/>
            <person name="Clum A."/>
            <person name="Steindorff A."/>
            <person name="Ohm R.A."/>
            <person name="Martin F."/>
            <person name="Silar P."/>
            <person name="Natvig D.O."/>
            <person name="Lalanne C."/>
            <person name="Gautier V."/>
            <person name="Ament-Velasquez S.L."/>
            <person name="Kruys A."/>
            <person name="Hutchinson M.I."/>
            <person name="Powell A.J."/>
            <person name="Barry K."/>
            <person name="Miller A.N."/>
            <person name="Grigoriev I.V."/>
            <person name="Debuchy R."/>
            <person name="Gladieux P."/>
            <person name="Hiltunen Thoren M."/>
            <person name="Johannesson H."/>
        </authorList>
    </citation>
    <scope>NUCLEOTIDE SEQUENCE</scope>
    <source>
        <strain evidence="1">CBS 560.94</strain>
    </source>
</reference>
<accession>A0AAE0JMF3</accession>
<dbReference type="RefSeq" id="XP_062685393.1">
    <property type="nucleotide sequence ID" value="XM_062826496.1"/>
</dbReference>
<protein>
    <submittedName>
        <fullName evidence="1">Uncharacterized protein</fullName>
    </submittedName>
</protein>
<dbReference type="GeneID" id="87863650"/>
<comment type="caution">
    <text evidence="1">The sequence shown here is derived from an EMBL/GenBank/DDBJ whole genome shotgun (WGS) entry which is preliminary data.</text>
</comment>
<name>A0AAE0JMF3_9PEZI</name>
<keyword evidence="2" id="KW-1185">Reference proteome</keyword>